<evidence type="ECO:0000313" key="1">
    <source>
        <dbReference type="EMBL" id="MFC4232378.1"/>
    </source>
</evidence>
<proteinExistence type="predicted"/>
<dbReference type="RefSeq" id="WP_379014207.1">
    <property type="nucleotide sequence ID" value="NZ_JBHSDC010000022.1"/>
</dbReference>
<accession>A0ABV8PW76</accession>
<dbReference type="Proteomes" id="UP001595906">
    <property type="component" value="Unassembled WGS sequence"/>
</dbReference>
<sequence length="134" mass="15603">MIKFNDIKIGDFLQAEYEGQLSTGEVVNLNGDEKQVCVRTDVQEFWFDTEHLHPIVLDDAALLDLGFSKEPNADGSAKYKKGSFRIVTPVDGDFSKMEMWYREDKRHNPNVHYVHQLQNQYLDMTKIHLTRELV</sequence>
<reference evidence="2" key="1">
    <citation type="journal article" date="2019" name="Int. J. Syst. Evol. Microbiol.">
        <title>The Global Catalogue of Microorganisms (GCM) 10K type strain sequencing project: providing services to taxonomists for standard genome sequencing and annotation.</title>
        <authorList>
            <consortium name="The Broad Institute Genomics Platform"/>
            <consortium name="The Broad Institute Genome Sequencing Center for Infectious Disease"/>
            <person name="Wu L."/>
            <person name="Ma J."/>
        </authorList>
    </citation>
    <scope>NUCLEOTIDE SEQUENCE [LARGE SCALE GENOMIC DNA]</scope>
    <source>
        <strain evidence="2">CECT 8010</strain>
    </source>
</reference>
<gene>
    <name evidence="1" type="ORF">ACFOW1_10780</name>
</gene>
<organism evidence="1 2">
    <name type="scientific">Parasediminibacterium paludis</name>
    <dbReference type="NCBI Taxonomy" id="908966"/>
    <lineage>
        <taxon>Bacteria</taxon>
        <taxon>Pseudomonadati</taxon>
        <taxon>Bacteroidota</taxon>
        <taxon>Chitinophagia</taxon>
        <taxon>Chitinophagales</taxon>
        <taxon>Chitinophagaceae</taxon>
        <taxon>Parasediminibacterium</taxon>
    </lineage>
</organism>
<comment type="caution">
    <text evidence="1">The sequence shown here is derived from an EMBL/GenBank/DDBJ whole genome shotgun (WGS) entry which is preliminary data.</text>
</comment>
<keyword evidence="2" id="KW-1185">Reference proteome</keyword>
<evidence type="ECO:0000313" key="2">
    <source>
        <dbReference type="Proteomes" id="UP001595906"/>
    </source>
</evidence>
<dbReference type="EMBL" id="JBHSDC010000022">
    <property type="protein sequence ID" value="MFC4232378.1"/>
    <property type="molecule type" value="Genomic_DNA"/>
</dbReference>
<protein>
    <submittedName>
        <fullName evidence="1">Uncharacterized protein</fullName>
    </submittedName>
</protein>
<name>A0ABV8PW76_9BACT</name>